<evidence type="ECO:0000313" key="1">
    <source>
        <dbReference type="EMBL" id="CAG8637315.1"/>
    </source>
</evidence>
<comment type="caution">
    <text evidence="1">The sequence shown here is derived from an EMBL/GenBank/DDBJ whole genome shotgun (WGS) entry which is preliminary data.</text>
</comment>
<sequence length="187" mass="21391">MSTSEQAYKVAKEEYDKPPTQPPYTGKTTLGIVLRDYFLALNQKAIYISLTGMAGTETCFNENFFQNYWKSRVGHTWDEVIRWTEPIKIIIDEAQIIYGDCAPFFWGDLKELMSTPWRNTTLQMLLLAIHDPTYDPTLNSQLIPIHFANILGLDALHMTSNEFEQLVDIFVKRQYALGSGAFGIPTL</sequence>
<gene>
    <name evidence="1" type="ORF">PBRASI_LOCUS9582</name>
</gene>
<organism evidence="1 2">
    <name type="scientific">Paraglomus brasilianum</name>
    <dbReference type="NCBI Taxonomy" id="144538"/>
    <lineage>
        <taxon>Eukaryota</taxon>
        <taxon>Fungi</taxon>
        <taxon>Fungi incertae sedis</taxon>
        <taxon>Mucoromycota</taxon>
        <taxon>Glomeromycotina</taxon>
        <taxon>Glomeromycetes</taxon>
        <taxon>Paraglomerales</taxon>
        <taxon>Paraglomeraceae</taxon>
        <taxon>Paraglomus</taxon>
    </lineage>
</organism>
<protein>
    <submittedName>
        <fullName evidence="1">3156_t:CDS:1</fullName>
    </submittedName>
</protein>
<dbReference type="AlphaFoldDB" id="A0A9N9DEN8"/>
<dbReference type="EMBL" id="CAJVPI010002166">
    <property type="protein sequence ID" value="CAG8637315.1"/>
    <property type="molecule type" value="Genomic_DNA"/>
</dbReference>
<dbReference type="OrthoDB" id="158739at2759"/>
<dbReference type="Proteomes" id="UP000789739">
    <property type="component" value="Unassembled WGS sequence"/>
</dbReference>
<proteinExistence type="predicted"/>
<accession>A0A9N9DEN8</accession>
<name>A0A9N9DEN8_9GLOM</name>
<evidence type="ECO:0000313" key="2">
    <source>
        <dbReference type="Proteomes" id="UP000789739"/>
    </source>
</evidence>
<keyword evidence="2" id="KW-1185">Reference proteome</keyword>
<reference evidence="1" key="1">
    <citation type="submission" date="2021-06" db="EMBL/GenBank/DDBJ databases">
        <authorList>
            <person name="Kallberg Y."/>
            <person name="Tangrot J."/>
            <person name="Rosling A."/>
        </authorList>
    </citation>
    <scope>NUCLEOTIDE SEQUENCE</scope>
    <source>
        <strain evidence="1">BR232B</strain>
    </source>
</reference>